<feature type="transmembrane region" description="Helical" evidence="2">
    <location>
        <begin position="207"/>
        <end position="229"/>
    </location>
</feature>
<evidence type="ECO:0000256" key="2">
    <source>
        <dbReference type="SAM" id="Phobius"/>
    </source>
</evidence>
<accession>A0AB73BAD0</accession>
<feature type="transmembrane region" description="Helical" evidence="2">
    <location>
        <begin position="21"/>
        <end position="42"/>
    </location>
</feature>
<evidence type="ECO:0000313" key="5">
    <source>
        <dbReference type="Proteomes" id="UP000315353"/>
    </source>
</evidence>
<feature type="transmembrane region" description="Helical" evidence="2">
    <location>
        <begin position="62"/>
        <end position="95"/>
    </location>
</feature>
<keyword evidence="2" id="KW-0812">Transmembrane</keyword>
<feature type="transmembrane region" description="Helical" evidence="2">
    <location>
        <begin position="250"/>
        <end position="270"/>
    </location>
</feature>
<dbReference type="PANTHER" id="PTHR30590:SF2">
    <property type="entry name" value="INNER MEMBRANE PROTEIN"/>
    <property type="match status" value="1"/>
</dbReference>
<evidence type="ECO:0000313" key="4">
    <source>
        <dbReference type="EMBL" id="GEB98885.1"/>
    </source>
</evidence>
<feature type="transmembrane region" description="Helical" evidence="2">
    <location>
        <begin position="107"/>
        <end position="127"/>
    </location>
</feature>
<dbReference type="PANTHER" id="PTHR30590">
    <property type="entry name" value="INNER MEMBRANE PROTEIN"/>
    <property type="match status" value="1"/>
</dbReference>
<evidence type="ECO:0000256" key="1">
    <source>
        <dbReference type="SAM" id="MobiDB-lite"/>
    </source>
</evidence>
<feature type="transmembrane region" description="Helical" evidence="2">
    <location>
        <begin position="282"/>
        <end position="307"/>
    </location>
</feature>
<keyword evidence="2" id="KW-1133">Transmembrane helix</keyword>
<proteinExistence type="predicted"/>
<feature type="transmembrane region" description="Helical" evidence="2">
    <location>
        <begin position="155"/>
        <end position="177"/>
    </location>
</feature>
<feature type="domain" description="DUF418" evidence="3">
    <location>
        <begin position="235"/>
        <end position="403"/>
    </location>
</feature>
<dbReference type="Proteomes" id="UP000315353">
    <property type="component" value="Unassembled WGS sequence"/>
</dbReference>
<dbReference type="GeneID" id="82879403"/>
<protein>
    <submittedName>
        <fullName evidence="4">Membrane protein</fullName>
    </submittedName>
</protein>
<reference evidence="4 5" key="1">
    <citation type="submission" date="2019-06" db="EMBL/GenBank/DDBJ databases">
        <title>Whole genome shotgun sequence of Corynebacterium flavescens NBRC 14136.</title>
        <authorList>
            <person name="Hosoyama A."/>
            <person name="Uohara A."/>
            <person name="Ohji S."/>
            <person name="Ichikawa N."/>
        </authorList>
    </citation>
    <scope>NUCLEOTIDE SEQUENCE [LARGE SCALE GENOMIC DNA]</scope>
    <source>
        <strain evidence="4 5">NBRC 14136</strain>
    </source>
</reference>
<dbReference type="InterPro" id="IPR007349">
    <property type="entry name" value="DUF418"/>
</dbReference>
<comment type="caution">
    <text evidence="4">The sequence shown here is derived from an EMBL/GenBank/DDBJ whole genome shotgun (WGS) entry which is preliminary data.</text>
</comment>
<organism evidence="4 5">
    <name type="scientific">Corynebacterium flavescens</name>
    <dbReference type="NCBI Taxonomy" id="28028"/>
    <lineage>
        <taxon>Bacteria</taxon>
        <taxon>Bacillati</taxon>
        <taxon>Actinomycetota</taxon>
        <taxon>Actinomycetes</taxon>
        <taxon>Mycobacteriales</taxon>
        <taxon>Corynebacteriaceae</taxon>
        <taxon>Corynebacterium</taxon>
    </lineage>
</organism>
<name>A0AB73BAD0_CORFL</name>
<dbReference type="EMBL" id="BJNB01000063">
    <property type="protein sequence ID" value="GEB98885.1"/>
    <property type="molecule type" value="Genomic_DNA"/>
</dbReference>
<evidence type="ECO:0000259" key="3">
    <source>
        <dbReference type="Pfam" id="PF04235"/>
    </source>
</evidence>
<dbReference type="RefSeq" id="WP_084559108.1">
    <property type="nucleotide sequence ID" value="NZ_BJNB01000063.1"/>
</dbReference>
<feature type="region of interest" description="Disordered" evidence="1">
    <location>
        <begin position="406"/>
        <end position="428"/>
    </location>
</feature>
<feature type="transmembrane region" description="Helical" evidence="2">
    <location>
        <begin position="362"/>
        <end position="383"/>
    </location>
</feature>
<dbReference type="AlphaFoldDB" id="A0AB73BAD0"/>
<gene>
    <name evidence="4" type="ORF">CFL01nite_23800</name>
</gene>
<feature type="transmembrane region" description="Helical" evidence="2">
    <location>
        <begin position="338"/>
        <end position="356"/>
    </location>
</feature>
<dbReference type="InterPro" id="IPR052529">
    <property type="entry name" value="Bact_Transport_Assoc"/>
</dbReference>
<feature type="transmembrane region" description="Helical" evidence="2">
    <location>
        <begin position="133"/>
        <end position="148"/>
    </location>
</feature>
<dbReference type="Pfam" id="PF04235">
    <property type="entry name" value="DUF418"/>
    <property type="match status" value="1"/>
</dbReference>
<sequence length="428" mass="45811">MSTPQVSSLSPTRPRLVVPDVARGLALLGIAMANVSAAWIITHDRPASHFGGIINDSVLDKAAVLFAALFVHVRGLPMFSTLLGFGVGLIALSLWRREFPLRRARRVLIRRYGWLFVFGAVHCIFLFYGDIMIFYGLAGILLALLLPLSDRALMIVAWILLALTGLAGLGFGVLGYVEPSLAVNFSAGGMGDPVDTSSYPHLVGSQFMFFLLQLAGTPLVFFNYLPLMIIGFVWARRGTLGDVASHRTQLISWCVAGCAVIVLVGLPWGLGSIGVVPESFAAAGLMANSFLGVFTGPAILAATALALHGVQERVSGGATLPRGLWALAALGKRSMSGYLGQSVLFFALVYPFTLNFGPQFGAAGQMAIAFGVWLITLFLACILEARGLPGPFEWLHRRVSYGKTMRPEPTPRLAPGGVKEGVDKQELP</sequence>
<keyword evidence="2" id="KW-0472">Membrane</keyword>